<evidence type="ECO:0000259" key="2">
    <source>
        <dbReference type="Pfam" id="PF13387"/>
    </source>
</evidence>
<feature type="domain" description="DUF7840" evidence="3">
    <location>
        <begin position="423"/>
        <end position="649"/>
    </location>
</feature>
<sequence length="650" mass="71463">MARLAVFSGVSALGWALILSLGWAGVASAAESPGADVAALQARAAEQDLAASPQWRSLVHYEANWLGDGLHSTVASDNFFLSPAGRTDPAAELDATLAALVEDRHIEGRDKPASCVFIARRKFLTRSLGLAPQALGGADCNEYRQWRAALSPDRISLIFPTAFPNSPSSMFGHTLLRIDSSRAARGTELLSYAVNFAAAAGDDAKGLGFAWHGLTGGYPGIFGLFPYYEKVKQYAWIEHRDVWAYPLDLNDAETERLVDHLWEMDGVRFDYYFLTKNCSYQLLSLLEVARPELKLTEQYSWYAIPADTIRTLADVPGLMETPRYRPSLETTLRWQADQLDVDQRDLARELAADEVAFDDARLTALAPADRAAVLEVAHDYLYYRLQSEPEKAPADQAHANAILLERSRIGQPSPFTEVPTPETPPDQGHRTLRLASSMIYEADDLSLGLRLRPAYHDLLDDPGGYTDGAEINFLDLGLRVDPEDGELRIDDLQLLNIVSLSPRNDLFQPVSFQIDTGLRRRPSSNVFDDVDNNLGYYLQGGPGLAWGDSELLGYVFGLGSLDANSALSPGYALGAGASTGVLVYPMPDLQIKAEAGMLEYLAGDDGYYRWAKVQQQFNLTRELGLRTEIGWENTAVDAGVRAVIGLQAYF</sequence>
<protein>
    <recommendedName>
        <fullName evidence="8">DUF4105 domain-containing protein</fullName>
    </recommendedName>
</protein>
<dbReference type="InterPro" id="IPR057164">
    <property type="entry name" value="DUF7842"/>
</dbReference>
<keyword evidence="7" id="KW-1185">Reference proteome</keyword>
<dbReference type="Pfam" id="PF25224">
    <property type="entry name" value="DUF7842"/>
    <property type="match status" value="1"/>
</dbReference>
<feature type="domain" description="Lnb N-terminal periplasmic" evidence="2">
    <location>
        <begin position="143"/>
        <end position="313"/>
    </location>
</feature>
<gene>
    <name evidence="6" type="ORF">SADO_06942</name>
</gene>
<evidence type="ECO:0000313" key="6">
    <source>
        <dbReference type="EMBL" id="MES1928971.1"/>
    </source>
</evidence>
<dbReference type="InterPro" id="IPR025178">
    <property type="entry name" value="Lnb_N"/>
</dbReference>
<comment type="caution">
    <text evidence="6">The sequence shown here is derived from an EMBL/GenBank/DDBJ whole genome shotgun (WGS) entry which is preliminary data.</text>
</comment>
<evidence type="ECO:0000313" key="7">
    <source>
        <dbReference type="Proteomes" id="UP001460888"/>
    </source>
</evidence>
<proteinExistence type="predicted"/>
<accession>A0ABV2AZB0</accession>
<evidence type="ECO:0000259" key="4">
    <source>
        <dbReference type="Pfam" id="PF25224"/>
    </source>
</evidence>
<feature type="domain" description="DUF7843" evidence="5">
    <location>
        <begin position="47"/>
        <end position="126"/>
    </location>
</feature>
<feature type="domain" description="DUF7842" evidence="4">
    <location>
        <begin position="323"/>
        <end position="412"/>
    </location>
</feature>
<dbReference type="RefSeq" id="WP_353110432.1">
    <property type="nucleotide sequence ID" value="NZ_APND01000002.1"/>
</dbReference>
<name>A0ABV2AZB0_9GAMM</name>
<keyword evidence="1" id="KW-0732">Signal</keyword>
<dbReference type="Proteomes" id="UP001460888">
    <property type="component" value="Unassembled WGS sequence"/>
</dbReference>
<reference evidence="6 7" key="1">
    <citation type="submission" date="2013-03" db="EMBL/GenBank/DDBJ databases">
        <title>Salinisphaera dokdonensis CL-ES53 Genome Sequencing.</title>
        <authorList>
            <person name="Li C."/>
            <person name="Lai Q."/>
            <person name="Shao Z."/>
        </authorList>
    </citation>
    <scope>NUCLEOTIDE SEQUENCE [LARGE SCALE GENOMIC DNA]</scope>
    <source>
        <strain evidence="6 7">CL-ES53</strain>
    </source>
</reference>
<feature type="chain" id="PRO_5045964284" description="DUF4105 domain-containing protein" evidence="1">
    <location>
        <begin position="30"/>
        <end position="650"/>
    </location>
</feature>
<dbReference type="Pfam" id="PF13387">
    <property type="entry name" value="Lnb_N"/>
    <property type="match status" value="1"/>
</dbReference>
<evidence type="ECO:0000259" key="3">
    <source>
        <dbReference type="Pfam" id="PF25222"/>
    </source>
</evidence>
<evidence type="ECO:0000259" key="5">
    <source>
        <dbReference type="Pfam" id="PF25225"/>
    </source>
</evidence>
<dbReference type="Pfam" id="PF25222">
    <property type="entry name" value="DUF7840"/>
    <property type="match status" value="1"/>
</dbReference>
<feature type="signal peptide" evidence="1">
    <location>
        <begin position="1"/>
        <end position="29"/>
    </location>
</feature>
<evidence type="ECO:0008006" key="8">
    <source>
        <dbReference type="Google" id="ProtNLM"/>
    </source>
</evidence>
<dbReference type="InterPro" id="IPR057165">
    <property type="entry name" value="DUF7843"/>
</dbReference>
<dbReference type="InterPro" id="IPR057162">
    <property type="entry name" value="DUF7840"/>
</dbReference>
<dbReference type="EMBL" id="APND01000002">
    <property type="protein sequence ID" value="MES1928971.1"/>
    <property type="molecule type" value="Genomic_DNA"/>
</dbReference>
<dbReference type="Pfam" id="PF25225">
    <property type="entry name" value="DUF7843"/>
    <property type="match status" value="1"/>
</dbReference>
<organism evidence="6 7">
    <name type="scientific">Salinisphaera dokdonensis CL-ES53</name>
    <dbReference type="NCBI Taxonomy" id="1304272"/>
    <lineage>
        <taxon>Bacteria</taxon>
        <taxon>Pseudomonadati</taxon>
        <taxon>Pseudomonadota</taxon>
        <taxon>Gammaproteobacteria</taxon>
        <taxon>Salinisphaerales</taxon>
        <taxon>Salinisphaeraceae</taxon>
        <taxon>Salinisphaera</taxon>
    </lineage>
</organism>
<evidence type="ECO:0000256" key="1">
    <source>
        <dbReference type="SAM" id="SignalP"/>
    </source>
</evidence>